<evidence type="ECO:0000256" key="1">
    <source>
        <dbReference type="SAM" id="MobiDB-lite"/>
    </source>
</evidence>
<reference evidence="2 3" key="1">
    <citation type="submission" date="2016-04" db="EMBL/GenBank/DDBJ databases">
        <title>A degradative enzymes factory behind the ericoid mycorrhizal symbiosis.</title>
        <authorList>
            <consortium name="DOE Joint Genome Institute"/>
            <person name="Martino E."/>
            <person name="Morin E."/>
            <person name="Grelet G."/>
            <person name="Kuo A."/>
            <person name="Kohler A."/>
            <person name="Daghino S."/>
            <person name="Barry K."/>
            <person name="Choi C."/>
            <person name="Cichocki N."/>
            <person name="Clum A."/>
            <person name="Copeland A."/>
            <person name="Hainaut M."/>
            <person name="Haridas S."/>
            <person name="Labutti K."/>
            <person name="Lindquist E."/>
            <person name="Lipzen A."/>
            <person name="Khouja H.-R."/>
            <person name="Murat C."/>
            <person name="Ohm R."/>
            <person name="Olson A."/>
            <person name="Spatafora J."/>
            <person name="Veneault-Fourrey C."/>
            <person name="Henrissat B."/>
            <person name="Grigoriev I."/>
            <person name="Martin F."/>
            <person name="Perotto S."/>
        </authorList>
    </citation>
    <scope>NUCLEOTIDE SEQUENCE [LARGE SCALE GENOMIC DNA]</scope>
    <source>
        <strain evidence="2 3">F</strain>
    </source>
</reference>
<feature type="region of interest" description="Disordered" evidence="1">
    <location>
        <begin position="194"/>
        <end position="222"/>
    </location>
</feature>
<feature type="region of interest" description="Disordered" evidence="1">
    <location>
        <begin position="1"/>
        <end position="35"/>
    </location>
</feature>
<sequence length="389" mass="43284">MPPKAASSEDSPSPGKSLRNETIHRSGGHGKNSYNGDLFMDKQFDKFSQITEALNQLGTKLDELATKLTKQAEEADIKTQFESLSDGLDALTSKVDSLTTANKSTSQKDVDDKTKEPLESFKQILYEILEKVDSLHKDSVENDTNGLDSEQFDEIKQAILDIREKINSASGLSEEQSSKFDARLEQLQVAADHFTAQSESQKDDAAPKSQSKKSDKLKKSDDSEDRNDFVVRINLWCKEGEKLIKGGHDLFTINSTLEFQDLNTLLAVQFRELFKKDDEGRSNFSDGVVYWTKLHKIYSVKADWGLGMGSEGWSGEAPGPSGTTLTTSNCKQFLKLLKALYVPTMTVIITVDKKKKRAQDNNNGGSKEKNQQKKGKLVDDSDSDSDDDE</sequence>
<accession>A0A2J6RZX6</accession>
<feature type="compositionally biased region" description="Acidic residues" evidence="1">
    <location>
        <begin position="380"/>
        <end position="389"/>
    </location>
</feature>
<keyword evidence="3" id="KW-1185">Reference proteome</keyword>
<protein>
    <submittedName>
        <fullName evidence="2">Uncharacterized protein</fullName>
    </submittedName>
</protein>
<proteinExistence type="predicted"/>
<organism evidence="2 3">
    <name type="scientific">Hyaloscypha variabilis (strain UAMH 11265 / GT02V1 / F)</name>
    <name type="common">Meliniomyces variabilis</name>
    <dbReference type="NCBI Taxonomy" id="1149755"/>
    <lineage>
        <taxon>Eukaryota</taxon>
        <taxon>Fungi</taxon>
        <taxon>Dikarya</taxon>
        <taxon>Ascomycota</taxon>
        <taxon>Pezizomycotina</taxon>
        <taxon>Leotiomycetes</taxon>
        <taxon>Helotiales</taxon>
        <taxon>Hyaloscyphaceae</taxon>
        <taxon>Hyaloscypha</taxon>
        <taxon>Hyaloscypha variabilis</taxon>
    </lineage>
</organism>
<dbReference type="AlphaFoldDB" id="A0A2J6RZX6"/>
<evidence type="ECO:0000313" key="2">
    <source>
        <dbReference type="EMBL" id="PMD44069.1"/>
    </source>
</evidence>
<feature type="compositionally biased region" description="Basic and acidic residues" evidence="1">
    <location>
        <begin position="200"/>
        <end position="222"/>
    </location>
</feature>
<feature type="compositionally biased region" description="Basic and acidic residues" evidence="1">
    <location>
        <begin position="366"/>
        <end position="379"/>
    </location>
</feature>
<dbReference type="OrthoDB" id="10486666at2759"/>
<dbReference type="Proteomes" id="UP000235786">
    <property type="component" value="Unassembled WGS sequence"/>
</dbReference>
<feature type="region of interest" description="Disordered" evidence="1">
    <location>
        <begin position="354"/>
        <end position="389"/>
    </location>
</feature>
<evidence type="ECO:0000313" key="3">
    <source>
        <dbReference type="Proteomes" id="UP000235786"/>
    </source>
</evidence>
<dbReference type="EMBL" id="KZ613941">
    <property type="protein sequence ID" value="PMD44069.1"/>
    <property type="molecule type" value="Genomic_DNA"/>
</dbReference>
<name>A0A2J6RZX6_HYAVF</name>
<gene>
    <name evidence="2" type="ORF">L207DRAFT_579025</name>
</gene>